<dbReference type="GeneID" id="91575626"/>
<dbReference type="AlphaFoldDB" id="A0AAJ0LDK6"/>
<gene>
    <name evidence="1" type="ORF">FC08_GL001685</name>
</gene>
<evidence type="ECO:0000313" key="2">
    <source>
        <dbReference type="Proteomes" id="UP000050828"/>
    </source>
</evidence>
<reference evidence="1 2" key="1">
    <citation type="journal article" date="2015" name="Genome Announc.">
        <title>Expanding the biotechnology potential of lactobacilli through comparative genomics of 213 strains and associated genera.</title>
        <authorList>
            <person name="Sun Z."/>
            <person name="Harris H.M."/>
            <person name="McCann A."/>
            <person name="Guo C."/>
            <person name="Argimon S."/>
            <person name="Zhang W."/>
            <person name="Yang X."/>
            <person name="Jeffery I.B."/>
            <person name="Cooney J.C."/>
            <person name="Kagawa T.F."/>
            <person name="Liu W."/>
            <person name="Song Y."/>
            <person name="Salvetti E."/>
            <person name="Wrobel A."/>
            <person name="Rasinkangas P."/>
            <person name="Parkhill J."/>
            <person name="Rea M.C."/>
            <person name="O'Sullivan O."/>
            <person name="Ritari J."/>
            <person name="Douillard F.P."/>
            <person name="Paul Ross R."/>
            <person name="Yang R."/>
            <person name="Briner A.E."/>
            <person name="Felis G.E."/>
            <person name="de Vos W.M."/>
            <person name="Barrangou R."/>
            <person name="Klaenhammer T.R."/>
            <person name="Caufield P.W."/>
            <person name="Cui Y."/>
            <person name="Zhang H."/>
            <person name="O'Toole P.W."/>
        </authorList>
    </citation>
    <scope>NUCLEOTIDE SEQUENCE [LARGE SCALE GENOMIC DNA]</scope>
    <source>
        <strain evidence="1 2">DSM 20019</strain>
    </source>
</reference>
<dbReference type="Proteomes" id="UP000050828">
    <property type="component" value="Unassembled WGS sequence"/>
</dbReference>
<accession>A0AAJ0LDK6</accession>
<comment type="caution">
    <text evidence="1">The sequence shown here is derived from an EMBL/GenBank/DDBJ whole genome shotgun (WGS) entry which is preliminary data.</text>
</comment>
<dbReference type="EMBL" id="AZDL01000084">
    <property type="protein sequence ID" value="KRK89065.1"/>
    <property type="molecule type" value="Genomic_DNA"/>
</dbReference>
<protein>
    <submittedName>
        <fullName evidence="1">Uncharacterized protein</fullName>
    </submittedName>
</protein>
<organism evidence="1 2">
    <name type="scientific">Latilactobacillus curvatus JCM 1096 = DSM 20019</name>
    <dbReference type="NCBI Taxonomy" id="1293592"/>
    <lineage>
        <taxon>Bacteria</taxon>
        <taxon>Bacillati</taxon>
        <taxon>Bacillota</taxon>
        <taxon>Bacilli</taxon>
        <taxon>Lactobacillales</taxon>
        <taxon>Lactobacillaceae</taxon>
        <taxon>Latilactobacillus</taxon>
    </lineage>
</organism>
<dbReference type="RefSeq" id="WP_016619706.1">
    <property type="nucleotide sequence ID" value="NZ_AZDL01000084.1"/>
</dbReference>
<proteinExistence type="predicted"/>
<evidence type="ECO:0000313" key="1">
    <source>
        <dbReference type="EMBL" id="KRK89065.1"/>
    </source>
</evidence>
<sequence>MNRDAVLKALNNNEFDGVNHSYQPVDGYGKHETYQTKMKVLGSEIEVTTIYRNKFFDGKENEWETDEKVEILTGSDAIDFIERRPYYFSQVRPDLF</sequence>
<name>A0AAJ0LDK6_LATCU</name>